<protein>
    <submittedName>
        <fullName evidence="3">Dihydroxyacetone kinase</fullName>
    </submittedName>
</protein>
<dbReference type="InterPro" id="IPR036117">
    <property type="entry name" value="DhaL_dom_sf"/>
</dbReference>
<dbReference type="AlphaFoldDB" id="A0A5K7ZRH3"/>
<keyword evidence="3" id="KW-0808">Transferase</keyword>
<dbReference type="SUPFAM" id="SSF82549">
    <property type="entry name" value="DAK1/DegV-like"/>
    <property type="match status" value="1"/>
</dbReference>
<dbReference type="Gene3D" id="1.25.40.340">
    <property type="match status" value="1"/>
</dbReference>
<reference evidence="3 4" key="1">
    <citation type="submission" date="2019-11" db="EMBL/GenBank/DDBJ databases">
        <title>Comparative genomics of hydrocarbon-degrading Desulfosarcina strains.</title>
        <authorList>
            <person name="Watanabe M."/>
            <person name="Kojima H."/>
            <person name="Fukui M."/>
        </authorList>
    </citation>
    <scope>NUCLEOTIDE SEQUENCE [LARGE SCALE GENOMIC DNA]</scope>
    <source>
        <strain evidence="3 4">28bB2T</strain>
    </source>
</reference>
<gene>
    <name evidence="3" type="ORF">DSCO28_21890</name>
</gene>
<name>A0A5K7ZRH3_9BACT</name>
<dbReference type="EMBL" id="AP021876">
    <property type="protein sequence ID" value="BBO81623.1"/>
    <property type="molecule type" value="Genomic_DNA"/>
</dbReference>
<dbReference type="InterPro" id="IPR003797">
    <property type="entry name" value="DegV"/>
</dbReference>
<dbReference type="GO" id="GO:0006071">
    <property type="term" value="P:glycerol metabolic process"/>
    <property type="evidence" value="ECO:0007669"/>
    <property type="project" value="InterPro"/>
</dbReference>
<dbReference type="Gene3D" id="3.40.50.10170">
    <property type="match status" value="1"/>
</dbReference>
<dbReference type="PANTHER" id="PTHR33434:SF2">
    <property type="entry name" value="FATTY ACID-BINDING PROTEIN TM_1468"/>
    <property type="match status" value="1"/>
</dbReference>
<dbReference type="InterPro" id="IPR048394">
    <property type="entry name" value="FakA-like_M"/>
</dbReference>
<keyword evidence="1" id="KW-0446">Lipid-binding</keyword>
<keyword evidence="3" id="KW-0418">Kinase</keyword>
<dbReference type="InterPro" id="IPR050270">
    <property type="entry name" value="DegV_domain_contain"/>
</dbReference>
<dbReference type="Pfam" id="PF02645">
    <property type="entry name" value="DegV"/>
    <property type="match status" value="1"/>
</dbReference>
<dbReference type="Proteomes" id="UP000425960">
    <property type="component" value="Chromosome"/>
</dbReference>
<dbReference type="InterPro" id="IPR004007">
    <property type="entry name" value="DhaL_dom"/>
</dbReference>
<dbReference type="Pfam" id="PF02734">
    <property type="entry name" value="Dak2"/>
    <property type="match status" value="1"/>
</dbReference>
<organism evidence="3 4">
    <name type="scientific">Desulfosarcina ovata subsp. sediminis</name>
    <dbReference type="NCBI Taxonomy" id="885957"/>
    <lineage>
        <taxon>Bacteria</taxon>
        <taxon>Pseudomonadati</taxon>
        <taxon>Thermodesulfobacteriota</taxon>
        <taxon>Desulfobacteria</taxon>
        <taxon>Desulfobacterales</taxon>
        <taxon>Desulfosarcinaceae</taxon>
        <taxon>Desulfosarcina</taxon>
    </lineage>
</organism>
<dbReference type="GO" id="GO:0004371">
    <property type="term" value="F:glycerone kinase activity"/>
    <property type="evidence" value="ECO:0007669"/>
    <property type="project" value="InterPro"/>
</dbReference>
<evidence type="ECO:0000259" key="2">
    <source>
        <dbReference type="SMART" id="SM01120"/>
    </source>
</evidence>
<proteinExistence type="predicted"/>
<dbReference type="SMART" id="SM01120">
    <property type="entry name" value="Dak2"/>
    <property type="match status" value="1"/>
</dbReference>
<dbReference type="PANTHER" id="PTHR33434">
    <property type="entry name" value="DEGV DOMAIN-CONTAINING PROTEIN DR_1986-RELATED"/>
    <property type="match status" value="1"/>
</dbReference>
<dbReference type="InterPro" id="IPR043168">
    <property type="entry name" value="DegV_C"/>
</dbReference>
<evidence type="ECO:0000256" key="1">
    <source>
        <dbReference type="ARBA" id="ARBA00023121"/>
    </source>
</evidence>
<evidence type="ECO:0000313" key="4">
    <source>
        <dbReference type="Proteomes" id="UP000425960"/>
    </source>
</evidence>
<accession>A0A5K7ZRH3</accession>
<dbReference type="PROSITE" id="PS51482">
    <property type="entry name" value="DEGV"/>
    <property type="match status" value="1"/>
</dbReference>
<evidence type="ECO:0000313" key="3">
    <source>
        <dbReference type="EMBL" id="BBO81623.1"/>
    </source>
</evidence>
<dbReference type="NCBIfam" id="TIGR00762">
    <property type="entry name" value="DegV"/>
    <property type="match status" value="1"/>
</dbReference>
<feature type="domain" description="DhaL" evidence="2">
    <location>
        <begin position="32"/>
        <end position="180"/>
    </location>
</feature>
<dbReference type="GO" id="GO:0008289">
    <property type="term" value="F:lipid binding"/>
    <property type="evidence" value="ECO:0007669"/>
    <property type="project" value="UniProtKB-KW"/>
</dbReference>
<sequence length="570" mass="61389">MAPAPRFDNALCHGYERLAAWADLLDRINVFPVADADTGTNLKISLAPLRQPGPSPRRLRDNLLRAATGNSGNIACAFFGELIGARGLGDLPQRIPSARDKARQAVIDPQPGTMLTIFDALAESVGSNGWSTGHPDCTETIAQLEAAVAATTSMLPDLKQAGVVDAGALGMFIFLEACFAFLFPSDRPLRTVTEIFPSGLSIRTGWAARNHIGEYCVNTMIQSDAGFETVQQALDGYGSSIVVSGMENQIKVHAHTSDRDGLRKRLSRLGAVTQWAEDTMDAPTVAPVRAGDVHIMTDAAGSLTIEDARQLGMTLLDSYLIVGDRICPETLLDPAALYAAMASGTRVTTAQASVFERHQSYLHATRRFDRVIYLCVGSVYTGNYQTATRWQAASDDPDRLTVVDTGSASGRLGIAAMATARFARTASTTDSVQAFAEKALADSRELVFLDTLKYLAAGGRISRTKGFFGNLLHLKPIISPEPEGAAKVGVVRNRREQLDFALQRLSRDLSKATNAMILMQYTDNRPWIESNVVPTIQSTHPKAEILVRPISLTSGAHMGPGTWAVAYLPG</sequence>
<dbReference type="Gene3D" id="3.30.1180.10">
    <property type="match status" value="1"/>
</dbReference>
<dbReference type="Pfam" id="PF21645">
    <property type="entry name" value="FakA-like_M"/>
    <property type="match status" value="1"/>
</dbReference>
<dbReference type="RefSeq" id="WP_155322279.1">
    <property type="nucleotide sequence ID" value="NZ_AP021876.1"/>
</dbReference>
<dbReference type="KEGG" id="dov:DSCO28_21890"/>
<dbReference type="SUPFAM" id="SSF101473">
    <property type="entry name" value="DhaL-like"/>
    <property type="match status" value="1"/>
</dbReference>